<keyword evidence="2" id="KW-0472">Membrane</keyword>
<protein>
    <submittedName>
        <fullName evidence="3">Uncharacterized protein</fullName>
    </submittedName>
</protein>
<keyword evidence="2" id="KW-1133">Transmembrane helix</keyword>
<evidence type="ECO:0000313" key="3">
    <source>
        <dbReference type="EMBL" id="GGK11701.1"/>
    </source>
</evidence>
<dbReference type="RefSeq" id="WP_189109781.1">
    <property type="nucleotide sequence ID" value="NZ_BMMV01000018.1"/>
</dbReference>
<name>A0ABQ2EGI5_9ACTN</name>
<organism evidence="3 4">
    <name type="scientific">Streptomyces camponoticapitis</name>
    <dbReference type="NCBI Taxonomy" id="1616125"/>
    <lineage>
        <taxon>Bacteria</taxon>
        <taxon>Bacillati</taxon>
        <taxon>Actinomycetota</taxon>
        <taxon>Actinomycetes</taxon>
        <taxon>Kitasatosporales</taxon>
        <taxon>Streptomycetaceae</taxon>
        <taxon>Streptomyces</taxon>
    </lineage>
</organism>
<gene>
    <name evidence="3" type="ORF">GCM10011583_49760</name>
</gene>
<dbReference type="Proteomes" id="UP000660265">
    <property type="component" value="Unassembled WGS sequence"/>
</dbReference>
<proteinExistence type="predicted"/>
<accession>A0ABQ2EGI5</accession>
<evidence type="ECO:0000313" key="4">
    <source>
        <dbReference type="Proteomes" id="UP000660265"/>
    </source>
</evidence>
<evidence type="ECO:0000256" key="1">
    <source>
        <dbReference type="SAM" id="MobiDB-lite"/>
    </source>
</evidence>
<evidence type="ECO:0000256" key="2">
    <source>
        <dbReference type="SAM" id="Phobius"/>
    </source>
</evidence>
<comment type="caution">
    <text evidence="3">The sequence shown here is derived from an EMBL/GenBank/DDBJ whole genome shotgun (WGS) entry which is preliminary data.</text>
</comment>
<sequence length="211" mass="22233">MNDAKGFKDLDGSAGTGGGAVKRGVGIGCGLLVAVPVLVVLGFLVTYGVQRGTPEEYERVGPEEMADRIGAVSDDAYGVLDFPYADLESGMASESLCYPGGLESVADEPVEGAYSLSEVWEVDGVTEAEAAPALKRLHRHLGEEGWDIESYERFDGAYRPATTAGPAESLTLRASREGPSDDGGDTRLLFEWRDGGRFTGSVASPCAYDPS</sequence>
<keyword evidence="2" id="KW-0812">Transmembrane</keyword>
<reference evidence="4" key="1">
    <citation type="journal article" date="2019" name="Int. J. Syst. Evol. Microbiol.">
        <title>The Global Catalogue of Microorganisms (GCM) 10K type strain sequencing project: providing services to taxonomists for standard genome sequencing and annotation.</title>
        <authorList>
            <consortium name="The Broad Institute Genomics Platform"/>
            <consortium name="The Broad Institute Genome Sequencing Center for Infectious Disease"/>
            <person name="Wu L."/>
            <person name="Ma J."/>
        </authorList>
    </citation>
    <scope>NUCLEOTIDE SEQUENCE [LARGE SCALE GENOMIC DNA]</scope>
    <source>
        <strain evidence="4">CGMCC 4.7275</strain>
    </source>
</reference>
<feature type="compositionally biased region" description="Basic and acidic residues" evidence="1">
    <location>
        <begin position="174"/>
        <end position="188"/>
    </location>
</feature>
<feature type="region of interest" description="Disordered" evidence="1">
    <location>
        <begin position="160"/>
        <end position="188"/>
    </location>
</feature>
<dbReference type="EMBL" id="BMMV01000018">
    <property type="protein sequence ID" value="GGK11701.1"/>
    <property type="molecule type" value="Genomic_DNA"/>
</dbReference>
<feature type="transmembrane region" description="Helical" evidence="2">
    <location>
        <begin position="25"/>
        <end position="49"/>
    </location>
</feature>
<keyword evidence="4" id="KW-1185">Reference proteome</keyword>